<sequence>MDGAEHAELERVRRAAADELAGLVLDGIVPLVNRQRLLAAGRLGLTAHEFACLDLLRVSGPLTTDLLSARTGLTRGALSKMLRRLESEGHVERSPDRTHVQRVVVTLVPHQDRDDEEFRLRLLVRAAMMNAAREARLERRPALGDAVVIVRILVECLHRAGVDVSGRLRAHRLHAQRQRQGPSVID</sequence>
<evidence type="ECO:0000313" key="2">
    <source>
        <dbReference type="EMBL" id="MEJ2866677.1"/>
    </source>
</evidence>
<dbReference type="Gene3D" id="1.10.10.10">
    <property type="entry name" value="Winged helix-like DNA-binding domain superfamily/Winged helix DNA-binding domain"/>
    <property type="match status" value="1"/>
</dbReference>
<dbReference type="RefSeq" id="WP_337693292.1">
    <property type="nucleotide sequence ID" value="NZ_JBBEGN010000001.1"/>
</dbReference>
<dbReference type="InterPro" id="IPR036388">
    <property type="entry name" value="WH-like_DNA-bd_sf"/>
</dbReference>
<comment type="caution">
    <text evidence="2">The sequence shown here is derived from an EMBL/GenBank/DDBJ whole genome shotgun (WGS) entry which is preliminary data.</text>
</comment>
<name>A0ABU8MJ59_9PSEU</name>
<protein>
    <submittedName>
        <fullName evidence="2">MarR family transcriptional regulator</fullName>
    </submittedName>
</protein>
<dbReference type="PANTHER" id="PTHR33164:SF106">
    <property type="entry name" value="TRANSCRIPTIONAL REGULATORY PROTEIN"/>
    <property type="match status" value="1"/>
</dbReference>
<feature type="domain" description="HTH marR-type" evidence="1">
    <location>
        <begin position="38"/>
        <end position="134"/>
    </location>
</feature>
<dbReference type="InterPro" id="IPR036390">
    <property type="entry name" value="WH_DNA-bd_sf"/>
</dbReference>
<dbReference type="EMBL" id="JBBEGN010000001">
    <property type="protein sequence ID" value="MEJ2866677.1"/>
    <property type="molecule type" value="Genomic_DNA"/>
</dbReference>
<accession>A0ABU8MJ59</accession>
<keyword evidence="3" id="KW-1185">Reference proteome</keyword>
<reference evidence="2 3" key="1">
    <citation type="submission" date="2024-03" db="EMBL/GenBank/DDBJ databases">
        <title>Actinomycetospora sp. OC33-EN08, a novel actinomycete isolated from wild orchid (Aerides multiflora).</title>
        <authorList>
            <person name="Suriyachadkun C."/>
        </authorList>
    </citation>
    <scope>NUCLEOTIDE SEQUENCE [LARGE SCALE GENOMIC DNA]</scope>
    <source>
        <strain evidence="2 3">OC33-EN08</strain>
    </source>
</reference>
<dbReference type="InterPro" id="IPR000835">
    <property type="entry name" value="HTH_MarR-typ"/>
</dbReference>
<dbReference type="InterPro" id="IPR039422">
    <property type="entry name" value="MarR/SlyA-like"/>
</dbReference>
<dbReference type="SMART" id="SM00347">
    <property type="entry name" value="HTH_MARR"/>
    <property type="match status" value="1"/>
</dbReference>
<dbReference type="Proteomes" id="UP001385809">
    <property type="component" value="Unassembled WGS sequence"/>
</dbReference>
<evidence type="ECO:0000259" key="1">
    <source>
        <dbReference type="SMART" id="SM00347"/>
    </source>
</evidence>
<dbReference type="Pfam" id="PF12802">
    <property type="entry name" value="MarR_2"/>
    <property type="match status" value="1"/>
</dbReference>
<proteinExistence type="predicted"/>
<dbReference type="PANTHER" id="PTHR33164">
    <property type="entry name" value="TRANSCRIPTIONAL REGULATOR, MARR FAMILY"/>
    <property type="match status" value="1"/>
</dbReference>
<gene>
    <name evidence="2" type="ORF">WCD74_02815</name>
</gene>
<organism evidence="2 3">
    <name type="scientific">Actinomycetospora aurantiaca</name>
    <dbReference type="NCBI Taxonomy" id="3129233"/>
    <lineage>
        <taxon>Bacteria</taxon>
        <taxon>Bacillati</taxon>
        <taxon>Actinomycetota</taxon>
        <taxon>Actinomycetes</taxon>
        <taxon>Pseudonocardiales</taxon>
        <taxon>Pseudonocardiaceae</taxon>
        <taxon>Actinomycetospora</taxon>
    </lineage>
</organism>
<evidence type="ECO:0000313" key="3">
    <source>
        <dbReference type="Proteomes" id="UP001385809"/>
    </source>
</evidence>
<dbReference type="SUPFAM" id="SSF46785">
    <property type="entry name" value="Winged helix' DNA-binding domain"/>
    <property type="match status" value="1"/>
</dbReference>